<organism evidence="2 3">
    <name type="scientific">Streptosporangium canum</name>
    <dbReference type="NCBI Taxonomy" id="324952"/>
    <lineage>
        <taxon>Bacteria</taxon>
        <taxon>Bacillati</taxon>
        <taxon>Actinomycetota</taxon>
        <taxon>Actinomycetes</taxon>
        <taxon>Streptosporangiales</taxon>
        <taxon>Streptosporangiaceae</taxon>
        <taxon>Streptosporangium</taxon>
    </lineage>
</organism>
<proteinExistence type="predicted"/>
<evidence type="ECO:0000313" key="2">
    <source>
        <dbReference type="EMBL" id="SFL03686.1"/>
    </source>
</evidence>
<dbReference type="EMBL" id="FOQY01000049">
    <property type="protein sequence ID" value="SFL03686.1"/>
    <property type="molecule type" value="Genomic_DNA"/>
</dbReference>
<name>A0A1I4EH50_9ACTN</name>
<dbReference type="RefSeq" id="WP_093891853.1">
    <property type="nucleotide sequence ID" value="NZ_FOQY01000049.1"/>
</dbReference>
<dbReference type="InterPro" id="IPR036412">
    <property type="entry name" value="HAD-like_sf"/>
</dbReference>
<accession>A0A1I4EH50</accession>
<feature type="region of interest" description="Disordered" evidence="1">
    <location>
        <begin position="20"/>
        <end position="67"/>
    </location>
</feature>
<evidence type="ECO:0000313" key="3">
    <source>
        <dbReference type="Proteomes" id="UP000199111"/>
    </source>
</evidence>
<evidence type="ECO:0000256" key="1">
    <source>
        <dbReference type="SAM" id="MobiDB-lite"/>
    </source>
</evidence>
<protein>
    <submittedName>
        <fullName evidence="2">Uncharacterized protein</fullName>
    </submittedName>
</protein>
<dbReference type="GeneID" id="96303339"/>
<gene>
    <name evidence="2" type="ORF">SAMN05216275_14917</name>
</gene>
<dbReference type="Proteomes" id="UP000199111">
    <property type="component" value="Unassembled WGS sequence"/>
</dbReference>
<sequence>MPSRDNPAAVLFDRDGTLIVNVPRDRDPGRVEPAPGTRRAPDRTRRAAAFGVAARTGSRTRPDAGAR</sequence>
<keyword evidence="3" id="KW-1185">Reference proteome</keyword>
<dbReference type="SUPFAM" id="SSF56784">
    <property type="entry name" value="HAD-like"/>
    <property type="match status" value="1"/>
</dbReference>
<dbReference type="AlphaFoldDB" id="A0A1I4EH50"/>
<reference evidence="3" key="1">
    <citation type="submission" date="2016-10" db="EMBL/GenBank/DDBJ databases">
        <authorList>
            <person name="Varghese N."/>
            <person name="Submissions S."/>
        </authorList>
    </citation>
    <scope>NUCLEOTIDE SEQUENCE [LARGE SCALE GENOMIC DNA]</scope>
    <source>
        <strain evidence="3">CGMCC 4.2126</strain>
    </source>
</reference>